<feature type="transmembrane region" description="Helical" evidence="5">
    <location>
        <begin position="533"/>
        <end position="554"/>
    </location>
</feature>
<evidence type="ECO:0000313" key="8">
    <source>
        <dbReference type="EMBL" id="MBC5683580.1"/>
    </source>
</evidence>
<sequence>MRNILEIFKRDIVRIKTNVIALLVILGITIVPPLYAWFNIAASWDPYGNTSSLKVAVASVDEGYEGDLIPLNINIGDNVLSALRENTQLDWVFTTKDKATKGVKSGKYYAAVIIPENFSKDMMSIFSSDIENPKITYYYNAKENAIAPKITDKGASAIQKQVNSVFIETISETALVALQSVSDMADESGADVILNNLLNNLSAISNDLTAASGTIQSFSNLTGSAKNMLDTTSEFLTESKTHSDSSLASLKNTKNSFSDVKTSISGATDGINAAISGSQSFYTQLSSIIDDAFASQSGSAETLANTLNGLGDKITPIINGYQTLSQAFSDLKNTLPDELPSGIADELDSIIRRLNSAVATQQNLQNKLYQSAQDIQNSPANIAAAKAELDQLIQTSSNSLVSIKNDYENNVENSLNTLFDSLGTTSSTISTLFTQLDTTADNIHKLSGSASSDLAKIQTTLSDTSALIDKTSKRMNTTIDQLKKIKSSGDYKQLQQILSGNSETIASFLSSPVTLKTHEIYPVANYGSAMAPFYSVLSIWVGGIVLVAILKVTVSASSTAGLKNLKPYQVYLGRYPIFLIVGLLQTTLICLGDLYYLQIQCEHPFLFLLAGWFSSIVYVNIIYTLTVSFGDIGKAICVILLVVQVAGSGGTFPIETAPPFFRAVYPLLPFVHSMTAMRECVAGMYGSAYWVQMGILGIFLIISLFFGLVLRNPIIKLNDAFMEKLESTHLI</sequence>
<evidence type="ECO:0000256" key="2">
    <source>
        <dbReference type="ARBA" id="ARBA00022692"/>
    </source>
</evidence>
<dbReference type="Pfam" id="PF12698">
    <property type="entry name" value="ABC2_membrane_3"/>
    <property type="match status" value="1"/>
</dbReference>
<keyword evidence="2 5" id="KW-0812">Transmembrane</keyword>
<dbReference type="PANTHER" id="PTHR43077:SF10">
    <property type="entry name" value="TRANSPORT PERMEASE PROTEIN"/>
    <property type="match status" value="1"/>
</dbReference>
<dbReference type="InterPro" id="IPR017500">
    <property type="entry name" value="Phage_infect_YhgE_N"/>
</dbReference>
<dbReference type="InterPro" id="IPR051328">
    <property type="entry name" value="T7SS_ABC-Transporter"/>
</dbReference>
<feature type="transmembrane region" description="Helical" evidence="5">
    <location>
        <begin position="603"/>
        <end position="623"/>
    </location>
</feature>
<name>A0ABR7G814_9FIRM</name>
<feature type="transmembrane region" description="Helical" evidence="5">
    <location>
        <begin position="689"/>
        <end position="710"/>
    </location>
</feature>
<dbReference type="Pfam" id="PF12051">
    <property type="entry name" value="DUF3533"/>
    <property type="match status" value="1"/>
</dbReference>
<organism evidence="8 9">
    <name type="scientific">Ruminococcus hominis</name>
    <dbReference type="NCBI Taxonomy" id="2763065"/>
    <lineage>
        <taxon>Bacteria</taxon>
        <taxon>Bacillati</taxon>
        <taxon>Bacillota</taxon>
        <taxon>Clostridia</taxon>
        <taxon>Eubacteriales</taxon>
        <taxon>Oscillospiraceae</taxon>
        <taxon>Ruminococcus</taxon>
    </lineage>
</organism>
<evidence type="ECO:0000256" key="5">
    <source>
        <dbReference type="SAM" id="Phobius"/>
    </source>
</evidence>
<dbReference type="InterPro" id="IPR013525">
    <property type="entry name" value="ABC2_TM"/>
</dbReference>
<evidence type="ECO:0000256" key="4">
    <source>
        <dbReference type="ARBA" id="ARBA00023136"/>
    </source>
</evidence>
<feature type="transmembrane region" description="Helical" evidence="5">
    <location>
        <begin position="20"/>
        <end position="38"/>
    </location>
</feature>
<comment type="subcellular location">
    <subcellularLocation>
        <location evidence="1">Membrane</location>
        <topology evidence="1">Multi-pass membrane protein</topology>
    </subcellularLocation>
</comment>
<keyword evidence="4 5" id="KW-0472">Membrane</keyword>
<evidence type="ECO:0000259" key="6">
    <source>
        <dbReference type="Pfam" id="PF12051"/>
    </source>
</evidence>
<evidence type="ECO:0000259" key="7">
    <source>
        <dbReference type="Pfam" id="PF12698"/>
    </source>
</evidence>
<dbReference type="InterPro" id="IPR017501">
    <property type="entry name" value="Phage_infect_YhgE_C"/>
</dbReference>
<dbReference type="PANTHER" id="PTHR43077">
    <property type="entry name" value="TRANSPORT PERMEASE YVFS-RELATED"/>
    <property type="match status" value="1"/>
</dbReference>
<dbReference type="InterPro" id="IPR022703">
    <property type="entry name" value="DUF3533"/>
</dbReference>
<dbReference type="EMBL" id="JACOPE010000001">
    <property type="protein sequence ID" value="MBC5683580.1"/>
    <property type="molecule type" value="Genomic_DNA"/>
</dbReference>
<feature type="transmembrane region" description="Helical" evidence="5">
    <location>
        <begin position="575"/>
        <end position="597"/>
    </location>
</feature>
<keyword evidence="3 5" id="KW-1133">Transmembrane helix</keyword>
<accession>A0ABR7G814</accession>
<dbReference type="NCBIfam" id="TIGR03062">
    <property type="entry name" value="pip_yhgE_Cterm"/>
    <property type="match status" value="1"/>
</dbReference>
<dbReference type="RefSeq" id="WP_186865035.1">
    <property type="nucleotide sequence ID" value="NZ_JACOPE010000001.1"/>
</dbReference>
<gene>
    <name evidence="8" type="ORF">H8S40_08360</name>
</gene>
<protein>
    <submittedName>
        <fullName evidence="8">YhgE/Pip domain-containing protein</fullName>
    </submittedName>
</protein>
<feature type="transmembrane region" description="Helical" evidence="5">
    <location>
        <begin position="635"/>
        <end position="654"/>
    </location>
</feature>
<evidence type="ECO:0000313" key="9">
    <source>
        <dbReference type="Proteomes" id="UP000631576"/>
    </source>
</evidence>
<dbReference type="Gene3D" id="3.40.1710.10">
    <property type="entry name" value="abc type-2 transporter like domain"/>
    <property type="match status" value="1"/>
</dbReference>
<reference evidence="8 9" key="1">
    <citation type="submission" date="2020-08" db="EMBL/GenBank/DDBJ databases">
        <title>Genome public.</title>
        <authorList>
            <person name="Liu C."/>
            <person name="Sun Q."/>
        </authorList>
    </citation>
    <scope>NUCLEOTIDE SEQUENCE [LARGE SCALE GENOMIC DNA]</scope>
    <source>
        <strain evidence="8 9">NSJ-13</strain>
    </source>
</reference>
<comment type="caution">
    <text evidence="8">The sequence shown here is derived from an EMBL/GenBank/DDBJ whole genome shotgun (WGS) entry which is preliminary data.</text>
</comment>
<dbReference type="NCBIfam" id="TIGR03061">
    <property type="entry name" value="pip_yhgE_Nterm"/>
    <property type="match status" value="1"/>
</dbReference>
<evidence type="ECO:0000256" key="3">
    <source>
        <dbReference type="ARBA" id="ARBA00022989"/>
    </source>
</evidence>
<evidence type="ECO:0000256" key="1">
    <source>
        <dbReference type="ARBA" id="ARBA00004141"/>
    </source>
</evidence>
<keyword evidence="9" id="KW-1185">Reference proteome</keyword>
<proteinExistence type="predicted"/>
<feature type="domain" description="ABC-2 type transporter transmembrane" evidence="7">
    <location>
        <begin position="359"/>
        <end position="708"/>
    </location>
</feature>
<feature type="domain" description="DUF3533" evidence="6">
    <location>
        <begin position="40"/>
        <end position="209"/>
    </location>
</feature>
<dbReference type="Proteomes" id="UP000631576">
    <property type="component" value="Unassembled WGS sequence"/>
</dbReference>